<keyword evidence="1" id="KW-0808">Transferase</keyword>
<dbReference type="SUPFAM" id="SSF53383">
    <property type="entry name" value="PLP-dependent transferases"/>
    <property type="match status" value="1"/>
</dbReference>
<dbReference type="Gene3D" id="3.90.1150.10">
    <property type="entry name" value="Aspartate Aminotransferase, domain 1"/>
    <property type="match status" value="1"/>
</dbReference>
<dbReference type="KEGG" id="pbal:CPBP_00496"/>
<dbReference type="PANTHER" id="PTHR43510">
    <property type="entry name" value="AMINOTRANSFERASE FUNCTION, HYPOTHETICAL (EUROFUNG)"/>
    <property type="match status" value="1"/>
</dbReference>
<comment type="similarity">
    <text evidence="1">Belongs to the class-I pyridoxal-phosphate-dependent aminotransferase family.</text>
</comment>
<dbReference type="InterPro" id="IPR015424">
    <property type="entry name" value="PyrdxlP-dep_Trfase"/>
</dbReference>
<dbReference type="InterPro" id="IPR015421">
    <property type="entry name" value="PyrdxlP-dep_Trfase_major"/>
</dbReference>
<dbReference type="EMBL" id="CP054719">
    <property type="protein sequence ID" value="QOL19730.1"/>
    <property type="molecule type" value="Genomic_DNA"/>
</dbReference>
<dbReference type="InterPro" id="IPR004839">
    <property type="entry name" value="Aminotransferase_I/II_large"/>
</dbReference>
<keyword evidence="1" id="KW-0032">Aminotransferase</keyword>
<dbReference type="GO" id="GO:0030170">
    <property type="term" value="F:pyridoxal phosphate binding"/>
    <property type="evidence" value="ECO:0007669"/>
    <property type="project" value="InterPro"/>
</dbReference>
<dbReference type="GO" id="GO:0016829">
    <property type="term" value="F:lyase activity"/>
    <property type="evidence" value="ECO:0007669"/>
    <property type="project" value="UniProtKB-KW"/>
</dbReference>
<dbReference type="EC" id="2.6.1.-" evidence="1"/>
<dbReference type="Gene3D" id="3.40.640.10">
    <property type="entry name" value="Type I PLP-dependent aspartate aminotransferase-like (Major domain)"/>
    <property type="match status" value="1"/>
</dbReference>
<evidence type="ECO:0000313" key="4">
    <source>
        <dbReference type="Proteomes" id="UP000594001"/>
    </source>
</evidence>
<evidence type="ECO:0000256" key="1">
    <source>
        <dbReference type="RuleBase" id="RU000481"/>
    </source>
</evidence>
<dbReference type="PANTHER" id="PTHR43510:SF1">
    <property type="entry name" value="AMINOTRANSFERASE FUNCTION, HYPOTHETICAL (EUROFUNG)"/>
    <property type="match status" value="1"/>
</dbReference>
<dbReference type="CDD" id="cd00609">
    <property type="entry name" value="AAT_like"/>
    <property type="match status" value="1"/>
</dbReference>
<dbReference type="Pfam" id="PF00155">
    <property type="entry name" value="Aminotran_1_2"/>
    <property type="match status" value="1"/>
</dbReference>
<dbReference type="InterPro" id="IPR015422">
    <property type="entry name" value="PyrdxlP-dep_Trfase_small"/>
</dbReference>
<name>A0A7L9RSY1_9PROT</name>
<evidence type="ECO:0000259" key="2">
    <source>
        <dbReference type="Pfam" id="PF00155"/>
    </source>
</evidence>
<dbReference type="InterPro" id="IPR004838">
    <property type="entry name" value="NHTrfase_class1_PyrdxlP-BS"/>
</dbReference>
<dbReference type="PROSITE" id="PS00105">
    <property type="entry name" value="AA_TRANSFER_CLASS_1"/>
    <property type="match status" value="1"/>
</dbReference>
<proteinExistence type="inferred from homology"/>
<keyword evidence="4" id="KW-1185">Reference proteome</keyword>
<feature type="domain" description="Aminotransferase class I/classII large" evidence="2">
    <location>
        <begin position="53"/>
        <end position="357"/>
    </location>
</feature>
<dbReference type="RefSeq" id="WP_350332473.1">
    <property type="nucleotide sequence ID" value="NZ_CP054719.1"/>
</dbReference>
<comment type="cofactor">
    <cofactor evidence="1">
        <name>pyridoxal 5'-phosphate</name>
        <dbReference type="ChEBI" id="CHEBI:597326"/>
    </cofactor>
</comment>
<sequence length="373" mass="42008">MKINTFKLENYLSQHEFLPQHLLCRSDAESMALRDLLDMADHEDQELWNNLQLGYTTAAGMPILRQLIVQEMYKDLMAHQVLCFSGSEGAGFSALFALCEPEDHVIVLTPCYQALIEIPKFRGCEISQLSLKEENNWCIDIDAIRSMIKSNTKWLIINFPHNPSGQVITPEELKNLIKLLDEHGVWLFSDESSRLLGAPIDGWAEPAAVLYPKAVSLNGMSKAFGLGGLRIGWVACQDPAAINKIKEIKNYTTIGNSTPSELLSVIALKNKDVILEKNNQILSDNLVILDLFFTKNQKLFSWVWPQGGCVGWVHYKGKEDVDLFCKKLLRDTGVLLMPASVYDVNENYFRIGFGHKDMVTAIGKLQQYLEALA</sequence>
<gene>
    <name evidence="3" type="primary">vioD</name>
    <name evidence="3" type="ORF">CPBP_00496</name>
</gene>
<evidence type="ECO:0000313" key="3">
    <source>
        <dbReference type="EMBL" id="QOL19730.1"/>
    </source>
</evidence>
<accession>A0A7L9RSY1</accession>
<reference evidence="3 4" key="1">
    <citation type="submission" date="2020-06" db="EMBL/GenBank/DDBJ databases">
        <title>The endosymbiont of the kinetoplastid Bodo saltans is a Paracaedibacter-like alpha-proteobacterium possessing a putative toxin-antitoxin system.</title>
        <authorList>
            <person name="Midha S."/>
            <person name="Rigden D.J."/>
            <person name="Siozios S."/>
            <person name="Hurst G.D.D."/>
            <person name="Jackson A.P."/>
        </authorList>
    </citation>
    <scope>NUCLEOTIDE SEQUENCE [LARGE SCALE GENOMIC DNA]</scope>
    <source>
        <strain evidence="3">Lake Konstanz</strain>
    </source>
</reference>
<organism evidence="3 4">
    <name type="scientific">Candidatus Bodocaedibacter vickermanii</name>
    <dbReference type="NCBI Taxonomy" id="2741701"/>
    <lineage>
        <taxon>Bacteria</taxon>
        <taxon>Pseudomonadati</taxon>
        <taxon>Pseudomonadota</taxon>
        <taxon>Alphaproteobacteria</taxon>
        <taxon>Holosporales</taxon>
        <taxon>Candidatus Paracaedibacteraceae</taxon>
        <taxon>Candidatus Bodocaedibacter</taxon>
    </lineage>
</organism>
<keyword evidence="3" id="KW-0456">Lyase</keyword>
<dbReference type="GO" id="GO:0008483">
    <property type="term" value="F:transaminase activity"/>
    <property type="evidence" value="ECO:0007669"/>
    <property type="project" value="UniProtKB-KW"/>
</dbReference>
<dbReference type="AlphaFoldDB" id="A0A7L9RSY1"/>
<dbReference type="Proteomes" id="UP000594001">
    <property type="component" value="Chromosome"/>
</dbReference>
<protein>
    <recommendedName>
        <fullName evidence="1">Aminotransferase</fullName>
        <ecNumber evidence="1">2.6.1.-</ecNumber>
    </recommendedName>
</protein>